<dbReference type="Proteomes" id="UP000029492">
    <property type="component" value="Chromosome"/>
</dbReference>
<dbReference type="HOGENOM" id="CLU_2862696_0_0_5"/>
<dbReference type="EMBL" id="CP003811">
    <property type="protein sequence ID" value="AIQ89777.1"/>
    <property type="molecule type" value="Genomic_DNA"/>
</dbReference>
<protein>
    <submittedName>
        <fullName evidence="1">Protein of unassigned function</fullName>
    </submittedName>
</protein>
<reference evidence="1 2" key="1">
    <citation type="journal article" date="2014" name="PLoS ONE">
        <title>Genome Information of Methylobacterium oryzae, a Plant-Probiotic Methylotroph in the Phyllosphere.</title>
        <authorList>
            <person name="Kwak M.J."/>
            <person name="Jeong H."/>
            <person name="Madhaiyan M."/>
            <person name="Lee Y."/>
            <person name="Sa T.M."/>
            <person name="Oh T.K."/>
            <person name="Kim J.F."/>
        </authorList>
    </citation>
    <scope>NUCLEOTIDE SEQUENCE [LARGE SCALE GENOMIC DNA]</scope>
    <source>
        <strain evidence="1 2">CBMB20</strain>
    </source>
</reference>
<name>A0A089NQU0_9HYPH</name>
<dbReference type="KEGG" id="mor:MOC_2022"/>
<evidence type="ECO:0000313" key="1">
    <source>
        <dbReference type="EMBL" id="AIQ89777.1"/>
    </source>
</evidence>
<keyword evidence="2" id="KW-1185">Reference proteome</keyword>
<proteinExistence type="predicted"/>
<dbReference type="eggNOG" id="ENOG5032QFU">
    <property type="taxonomic scope" value="Bacteria"/>
</dbReference>
<sequence length="64" mass="6830">MIRLAAAQAMPAFCLRHTLEHADGRWGLAFASDHLEADGVEAAIRGARELCRTASPMLPPAPCS</sequence>
<dbReference type="AlphaFoldDB" id="A0A089NQU0"/>
<accession>A0A089NQU0</accession>
<evidence type="ECO:0000313" key="2">
    <source>
        <dbReference type="Proteomes" id="UP000029492"/>
    </source>
</evidence>
<organism evidence="1 2">
    <name type="scientific">Methylobacterium oryzae CBMB20</name>
    <dbReference type="NCBI Taxonomy" id="693986"/>
    <lineage>
        <taxon>Bacteria</taxon>
        <taxon>Pseudomonadati</taxon>
        <taxon>Pseudomonadota</taxon>
        <taxon>Alphaproteobacteria</taxon>
        <taxon>Hyphomicrobiales</taxon>
        <taxon>Methylobacteriaceae</taxon>
        <taxon>Methylobacterium</taxon>
    </lineage>
</organism>
<gene>
    <name evidence="1" type="ORF">MOC_2022</name>
</gene>